<feature type="transmembrane region" description="Helical" evidence="2">
    <location>
        <begin position="149"/>
        <end position="169"/>
    </location>
</feature>
<accession>A0A2H3CJE3</accession>
<keyword evidence="2" id="KW-0812">Transmembrane</keyword>
<organism evidence="3 4">
    <name type="scientific">Armillaria gallica</name>
    <name type="common">Bulbous honey fungus</name>
    <name type="synonym">Armillaria bulbosa</name>
    <dbReference type="NCBI Taxonomy" id="47427"/>
    <lineage>
        <taxon>Eukaryota</taxon>
        <taxon>Fungi</taxon>
        <taxon>Dikarya</taxon>
        <taxon>Basidiomycota</taxon>
        <taxon>Agaricomycotina</taxon>
        <taxon>Agaricomycetes</taxon>
        <taxon>Agaricomycetidae</taxon>
        <taxon>Agaricales</taxon>
        <taxon>Marasmiineae</taxon>
        <taxon>Physalacriaceae</taxon>
        <taxon>Armillaria</taxon>
    </lineage>
</organism>
<protein>
    <recommendedName>
        <fullName evidence="5">CxC2-like cysteine cluster KDZ transposase-associated domain-containing protein</fullName>
    </recommendedName>
</protein>
<evidence type="ECO:0000256" key="2">
    <source>
        <dbReference type="SAM" id="Phobius"/>
    </source>
</evidence>
<dbReference type="OMA" id="VEYHIGW"/>
<evidence type="ECO:0008006" key="5">
    <source>
        <dbReference type="Google" id="ProtNLM"/>
    </source>
</evidence>
<dbReference type="AlphaFoldDB" id="A0A2H3CJE3"/>
<dbReference type="Proteomes" id="UP000217790">
    <property type="component" value="Unassembled WGS sequence"/>
</dbReference>
<dbReference type="EMBL" id="KZ293708">
    <property type="protein sequence ID" value="PBK83209.1"/>
    <property type="molecule type" value="Genomic_DNA"/>
</dbReference>
<sequence>MGIGISKTQIKMLMCMKLQWAHLKMLKRGGRAYTDVGVATTKPEELVVLCPSCPHPGINLLEGWENAPVEYHIGWGYFVPKSSFDSYVLNHMSDEDISTCVGFAALAKADTKFLRGLCYTSVGTVLCARGEFIVTVGNLQKGERYAPMYFVFALALQAFTTLLFGIISYDIACQWFINLGMRIAGWPSNLKIDEPLKLMPVISKFHKPAHQVEKCHEFSCNLVKGMGNSDCSCHDVLDDHFGFWNWLKYIGMGKMLACKYHAAMEGHPGLCANLPPDMVAKWDAICVEWENDGFLKSVENPFHVEGKFLSEKEVEKELELKEEERWHHGGVVHHATSANQFVMLSLELEEWQLSLDDTDQSPEEITLWLPSDVPTDCRPSLHMVQFKNKNTRGQHATTRSRSVIDGMHQQALSFVTKYQVARMAKMELIGGGEWEDVLKVLQNADIQTYTDPDHIRRDVGCDEALREVLAAYACHQRDLQMVLRSSFRKTWMKPLEEMDADVVRNVEESVADDDVVEESSMESETEGDDGDGDGSDVEGSDNEI</sequence>
<evidence type="ECO:0000313" key="3">
    <source>
        <dbReference type="EMBL" id="PBK83209.1"/>
    </source>
</evidence>
<dbReference type="OrthoDB" id="3257338at2759"/>
<dbReference type="InterPro" id="IPR040521">
    <property type="entry name" value="KDZ"/>
</dbReference>
<dbReference type="STRING" id="47427.A0A2H3CJE3"/>
<keyword evidence="2" id="KW-1133">Transmembrane helix</keyword>
<name>A0A2H3CJE3_ARMGA</name>
<evidence type="ECO:0000313" key="4">
    <source>
        <dbReference type="Proteomes" id="UP000217790"/>
    </source>
</evidence>
<evidence type="ECO:0000256" key="1">
    <source>
        <dbReference type="SAM" id="MobiDB-lite"/>
    </source>
</evidence>
<dbReference type="InParanoid" id="A0A2H3CJE3"/>
<gene>
    <name evidence="3" type="ORF">ARMGADRAFT_1038011</name>
</gene>
<dbReference type="Pfam" id="PF18758">
    <property type="entry name" value="KDZ"/>
    <property type="match status" value="1"/>
</dbReference>
<feature type="region of interest" description="Disordered" evidence="1">
    <location>
        <begin position="504"/>
        <end position="544"/>
    </location>
</feature>
<keyword evidence="4" id="KW-1185">Reference proteome</keyword>
<reference evidence="4" key="1">
    <citation type="journal article" date="2017" name="Nat. Ecol. Evol.">
        <title>Genome expansion and lineage-specific genetic innovations in the forest pathogenic fungi Armillaria.</title>
        <authorList>
            <person name="Sipos G."/>
            <person name="Prasanna A.N."/>
            <person name="Walter M.C."/>
            <person name="O'Connor E."/>
            <person name="Balint B."/>
            <person name="Krizsan K."/>
            <person name="Kiss B."/>
            <person name="Hess J."/>
            <person name="Varga T."/>
            <person name="Slot J."/>
            <person name="Riley R."/>
            <person name="Boka B."/>
            <person name="Rigling D."/>
            <person name="Barry K."/>
            <person name="Lee J."/>
            <person name="Mihaltcheva S."/>
            <person name="LaButti K."/>
            <person name="Lipzen A."/>
            <person name="Waldron R."/>
            <person name="Moloney N.M."/>
            <person name="Sperisen C."/>
            <person name="Kredics L."/>
            <person name="Vagvoelgyi C."/>
            <person name="Patrignani A."/>
            <person name="Fitzpatrick D."/>
            <person name="Nagy I."/>
            <person name="Doyle S."/>
            <person name="Anderson J.B."/>
            <person name="Grigoriev I.V."/>
            <person name="Gueldener U."/>
            <person name="Muensterkoetter M."/>
            <person name="Nagy L.G."/>
        </authorList>
    </citation>
    <scope>NUCLEOTIDE SEQUENCE [LARGE SCALE GENOMIC DNA]</scope>
    <source>
        <strain evidence="4">Ar21-2</strain>
    </source>
</reference>
<feature type="compositionally biased region" description="Acidic residues" evidence="1">
    <location>
        <begin position="509"/>
        <end position="544"/>
    </location>
</feature>
<proteinExistence type="predicted"/>
<keyword evidence="2" id="KW-0472">Membrane</keyword>